<feature type="transmembrane region" description="Helical" evidence="1">
    <location>
        <begin position="112"/>
        <end position="134"/>
    </location>
</feature>
<dbReference type="Proteomes" id="UP000219252">
    <property type="component" value="Unassembled WGS sequence"/>
</dbReference>
<dbReference type="InterPro" id="IPR003675">
    <property type="entry name" value="Rce1/LyrA-like_dom"/>
</dbReference>
<dbReference type="GO" id="GO:0006508">
    <property type="term" value="P:proteolysis"/>
    <property type="evidence" value="ECO:0007669"/>
    <property type="project" value="UniProtKB-KW"/>
</dbReference>
<keyword evidence="1" id="KW-0472">Membrane</keyword>
<feature type="domain" description="CAAX prenyl protease 2/Lysostaphin resistance protein A-like" evidence="2">
    <location>
        <begin position="111"/>
        <end position="205"/>
    </location>
</feature>
<keyword evidence="1" id="KW-0812">Transmembrane</keyword>
<accession>A0A285UCW6</accession>
<keyword evidence="3" id="KW-0645">Protease</keyword>
<feature type="transmembrane region" description="Helical" evidence="1">
    <location>
        <begin position="193"/>
        <end position="213"/>
    </location>
</feature>
<organism evidence="3 4">
    <name type="scientific">Ureibacillus acetophenoni</name>
    <dbReference type="NCBI Taxonomy" id="614649"/>
    <lineage>
        <taxon>Bacteria</taxon>
        <taxon>Bacillati</taxon>
        <taxon>Bacillota</taxon>
        <taxon>Bacilli</taxon>
        <taxon>Bacillales</taxon>
        <taxon>Caryophanaceae</taxon>
        <taxon>Ureibacillus</taxon>
    </lineage>
</organism>
<dbReference type="GO" id="GO:0080120">
    <property type="term" value="P:CAAX-box protein maturation"/>
    <property type="evidence" value="ECO:0007669"/>
    <property type="project" value="UniProtKB-ARBA"/>
</dbReference>
<dbReference type="GO" id="GO:0004175">
    <property type="term" value="F:endopeptidase activity"/>
    <property type="evidence" value="ECO:0007669"/>
    <property type="project" value="UniProtKB-ARBA"/>
</dbReference>
<evidence type="ECO:0000259" key="2">
    <source>
        <dbReference type="Pfam" id="PF02517"/>
    </source>
</evidence>
<evidence type="ECO:0000313" key="3">
    <source>
        <dbReference type="EMBL" id="SOC39583.1"/>
    </source>
</evidence>
<gene>
    <name evidence="3" type="ORF">SAMN05877842_10613</name>
</gene>
<reference evidence="4" key="1">
    <citation type="submission" date="2017-08" db="EMBL/GenBank/DDBJ databases">
        <authorList>
            <person name="Varghese N."/>
            <person name="Submissions S."/>
        </authorList>
    </citation>
    <scope>NUCLEOTIDE SEQUENCE [LARGE SCALE GENOMIC DNA]</scope>
    <source>
        <strain evidence="4">JC23</strain>
    </source>
</reference>
<sequence>MAEIKKINLLAIIAMTIVSFASLFDMNIAGISVIIGVVFFIIHETSNKENSDNSGLSTKINNVNLNKTNIWILILLPILMNIVCIVGAKFVLPEYIDHLYGRTEGMLSLDKIVLLILQLAFLAFGEEIAWRGFYQKQLNIALPIAPAIIITSLIFSIAHMSMGSTLVVAYDLVFIFINSVLYGVIFYKTNNVWISAFAHFIANVFAILVIPYLL</sequence>
<dbReference type="Pfam" id="PF02517">
    <property type="entry name" value="Rce1-like"/>
    <property type="match status" value="1"/>
</dbReference>
<name>A0A285UCW6_9BACL</name>
<feature type="transmembrane region" description="Helical" evidence="1">
    <location>
        <begin position="70"/>
        <end position="92"/>
    </location>
</feature>
<feature type="transmembrane region" description="Helical" evidence="1">
    <location>
        <begin position="167"/>
        <end position="187"/>
    </location>
</feature>
<keyword evidence="4" id="KW-1185">Reference proteome</keyword>
<dbReference type="AlphaFoldDB" id="A0A285UCW6"/>
<evidence type="ECO:0000313" key="4">
    <source>
        <dbReference type="Proteomes" id="UP000219252"/>
    </source>
</evidence>
<dbReference type="RefSeq" id="WP_097149419.1">
    <property type="nucleotide sequence ID" value="NZ_OBQC01000006.1"/>
</dbReference>
<feature type="transmembrane region" description="Helical" evidence="1">
    <location>
        <begin position="9"/>
        <end position="42"/>
    </location>
</feature>
<dbReference type="OrthoDB" id="2679500at2"/>
<keyword evidence="3" id="KW-0378">Hydrolase</keyword>
<dbReference type="EMBL" id="OBQC01000006">
    <property type="protein sequence ID" value="SOC39583.1"/>
    <property type="molecule type" value="Genomic_DNA"/>
</dbReference>
<evidence type="ECO:0000256" key="1">
    <source>
        <dbReference type="SAM" id="Phobius"/>
    </source>
</evidence>
<keyword evidence="1" id="KW-1133">Transmembrane helix</keyword>
<feature type="transmembrane region" description="Helical" evidence="1">
    <location>
        <begin position="140"/>
        <end position="160"/>
    </location>
</feature>
<proteinExistence type="predicted"/>
<protein>
    <submittedName>
        <fullName evidence="3">CAAX prenyl protease-like protein</fullName>
    </submittedName>
</protein>